<keyword evidence="3" id="KW-0732">Signal</keyword>
<dbReference type="GO" id="GO:0009279">
    <property type="term" value="C:cell outer membrane"/>
    <property type="evidence" value="ECO:0007669"/>
    <property type="project" value="UniProtKB-SubCell"/>
</dbReference>
<evidence type="ECO:0000256" key="5">
    <source>
        <dbReference type="ARBA" id="ARBA00023237"/>
    </source>
</evidence>
<gene>
    <name evidence="8" type="ORF">HMF3257_21800</name>
</gene>
<evidence type="ECO:0000256" key="3">
    <source>
        <dbReference type="ARBA" id="ARBA00022729"/>
    </source>
</evidence>
<evidence type="ECO:0000313" key="8">
    <source>
        <dbReference type="EMBL" id="RAI76161.1"/>
    </source>
</evidence>
<comment type="similarity">
    <text evidence="2">Belongs to the SusD family.</text>
</comment>
<protein>
    <recommendedName>
        <fullName evidence="10">RagB/SusD family nutrient uptake outer membrane protein</fullName>
    </recommendedName>
</protein>
<evidence type="ECO:0000259" key="6">
    <source>
        <dbReference type="Pfam" id="PF07980"/>
    </source>
</evidence>
<dbReference type="OrthoDB" id="973538at2"/>
<dbReference type="Gene3D" id="1.25.40.390">
    <property type="match status" value="1"/>
</dbReference>
<dbReference type="InterPro" id="IPR011990">
    <property type="entry name" value="TPR-like_helical_dom_sf"/>
</dbReference>
<keyword evidence="9" id="KW-1185">Reference proteome</keyword>
<name>A0A327NL87_9BACT</name>
<evidence type="ECO:0000259" key="7">
    <source>
        <dbReference type="Pfam" id="PF14322"/>
    </source>
</evidence>
<dbReference type="Pfam" id="PF14322">
    <property type="entry name" value="SusD-like_3"/>
    <property type="match status" value="1"/>
</dbReference>
<evidence type="ECO:0000256" key="2">
    <source>
        <dbReference type="ARBA" id="ARBA00006275"/>
    </source>
</evidence>
<evidence type="ECO:0000256" key="1">
    <source>
        <dbReference type="ARBA" id="ARBA00004442"/>
    </source>
</evidence>
<comment type="subcellular location">
    <subcellularLocation>
        <location evidence="1">Cell outer membrane</location>
    </subcellularLocation>
</comment>
<proteinExistence type="inferred from homology"/>
<sequence>MRAFAYFNLVRLFGDVPLRITEIKSPAEVNIARSPAAQAYAQIIDDLKDAVTKLPPVYSGSGTGNEKGRPTRWAALTMLADVYLTQKNYGEAKAAAAQVITQSGLSLNTKYADNFAAKGGAENGPESLFEVQFSNGGSSSGTTPFGNPYSYIMGPVTESNGGAVSLAAYRPTDNDDVTNEPGFKGGLIQEYETGDLRRDVNFTQGRNGVGLQNWLTSKHHVPNTGAAGQANFPIYRLAEVFLLYAEATNEASLLDAQGLEYINRLRRRAFGLPLTTPVAALDIVSGLTQAQYRDLIRSERRKELALENHRWFDLLRYGFDYANTVLKVNQKRDAFTKDKFLFPIAKIELINNPLLTQNSGY</sequence>
<dbReference type="CDD" id="cd08977">
    <property type="entry name" value="SusD"/>
    <property type="match status" value="1"/>
</dbReference>
<comment type="caution">
    <text evidence="8">The sequence shown here is derived from an EMBL/GenBank/DDBJ whole genome shotgun (WGS) entry which is preliminary data.</text>
</comment>
<dbReference type="SUPFAM" id="SSF48452">
    <property type="entry name" value="TPR-like"/>
    <property type="match status" value="1"/>
</dbReference>
<keyword evidence="5" id="KW-0998">Cell outer membrane</keyword>
<dbReference type="Pfam" id="PF07980">
    <property type="entry name" value="SusD_RagB"/>
    <property type="match status" value="1"/>
</dbReference>
<dbReference type="Proteomes" id="UP000249016">
    <property type="component" value="Unassembled WGS sequence"/>
</dbReference>
<dbReference type="InterPro" id="IPR033985">
    <property type="entry name" value="SusD-like_N"/>
</dbReference>
<evidence type="ECO:0000313" key="9">
    <source>
        <dbReference type="Proteomes" id="UP000249016"/>
    </source>
</evidence>
<dbReference type="EMBL" id="QLII01000001">
    <property type="protein sequence ID" value="RAI76161.1"/>
    <property type="molecule type" value="Genomic_DNA"/>
</dbReference>
<accession>A0A327NL87</accession>
<evidence type="ECO:0000256" key="4">
    <source>
        <dbReference type="ARBA" id="ARBA00023136"/>
    </source>
</evidence>
<evidence type="ECO:0008006" key="10">
    <source>
        <dbReference type="Google" id="ProtNLM"/>
    </source>
</evidence>
<dbReference type="RefSeq" id="WP_111345438.1">
    <property type="nucleotide sequence ID" value="NZ_QLII01000001.1"/>
</dbReference>
<keyword evidence="4" id="KW-0472">Membrane</keyword>
<dbReference type="AlphaFoldDB" id="A0A327NL87"/>
<feature type="domain" description="RagB/SusD" evidence="6">
    <location>
        <begin position="206"/>
        <end position="361"/>
    </location>
</feature>
<feature type="domain" description="SusD-like N-terminal" evidence="7">
    <location>
        <begin position="1"/>
        <end position="84"/>
    </location>
</feature>
<organism evidence="8 9">
    <name type="scientific">Spirosoma telluris</name>
    <dbReference type="NCBI Taxonomy" id="2183553"/>
    <lineage>
        <taxon>Bacteria</taxon>
        <taxon>Pseudomonadati</taxon>
        <taxon>Bacteroidota</taxon>
        <taxon>Cytophagia</taxon>
        <taxon>Cytophagales</taxon>
        <taxon>Cytophagaceae</taxon>
        <taxon>Spirosoma</taxon>
    </lineage>
</organism>
<reference evidence="8 9" key="1">
    <citation type="submission" date="2018-06" db="EMBL/GenBank/DDBJ databases">
        <title>Spirosoma sp. HMF3257 Genome sequencing and assembly.</title>
        <authorList>
            <person name="Kang H."/>
            <person name="Cha I."/>
            <person name="Kim H."/>
            <person name="Kang J."/>
            <person name="Joh K."/>
        </authorList>
    </citation>
    <scope>NUCLEOTIDE SEQUENCE [LARGE SCALE GENOMIC DNA]</scope>
    <source>
        <strain evidence="8 9">HMF3257</strain>
    </source>
</reference>
<dbReference type="InterPro" id="IPR012944">
    <property type="entry name" value="SusD_RagB_dom"/>
</dbReference>